<dbReference type="VEuPathDB" id="TriTrypDB:TcBrA4_0071690"/>
<dbReference type="VEuPathDB" id="TriTrypDB:TcCLB.421231.10"/>
<organism evidence="1">
    <name type="scientific">Trypanosoma cruzi</name>
    <dbReference type="NCBI Taxonomy" id="5693"/>
    <lineage>
        <taxon>Eukaryota</taxon>
        <taxon>Discoba</taxon>
        <taxon>Euglenozoa</taxon>
        <taxon>Kinetoplastea</taxon>
        <taxon>Metakinetoplastina</taxon>
        <taxon>Trypanosomatida</taxon>
        <taxon>Trypanosomatidae</taxon>
        <taxon>Trypanosoma</taxon>
        <taxon>Schizotrypanum</taxon>
    </lineage>
</organism>
<reference evidence="1" key="1">
    <citation type="submission" date="2002-06" db="EMBL/GenBank/DDBJ databases">
        <authorList>
            <person name="Kim D.H."/>
            <person name="Santos M.R.M."/>
            <person name="Araya J.E."/>
            <person name="Souza R.T."/>
            <person name="Gomes H.B.M."/>
            <person name="Good N."/>
            <person name="Kelly J.M."/>
            <person name="Franco da Silveira J."/>
        </authorList>
    </citation>
    <scope>NUCLEOTIDE SEQUENCE</scope>
    <source>
        <strain evidence="1">Sylvio</strain>
    </source>
</reference>
<protein>
    <submittedName>
        <fullName evidence="1">Uncharacterized protein</fullName>
    </submittedName>
</protein>
<dbReference type="VEuPathDB" id="TriTrypDB:TCDM_13428"/>
<dbReference type="VEuPathDB" id="TriTrypDB:TcCL_Unassigned01475"/>
<dbReference type="VEuPathDB" id="TriTrypDB:TcCL_NonESM06420"/>
<dbReference type="VEuPathDB" id="TriTrypDB:ECC02_013569"/>
<proteinExistence type="predicted"/>
<dbReference type="EMBL" id="AF525766">
    <property type="protein sequence ID" value="AAP80765.1"/>
    <property type="molecule type" value="Genomic_DNA"/>
</dbReference>
<dbReference type="AlphaFoldDB" id="Q7YZX5"/>
<dbReference type="VEuPathDB" id="TriTrypDB:TCSYLVIO_006762"/>
<sequence length="313" mass="31302">MAPARTHPSSNVTPSNQLCACHAHECVWDAFNVTDAGSGKKHTAGQRRQVKQNTIIILSCLVHRTTVDAHKSPRLSAGTHSPHTILQLRVVYASAARTSSSRACRQVSWKQASLPTLLSRAFVGGAEERGAGMPAAVEFPSLVAVSVVLVLSSCVTAAAGGGVPLGVPSAAGFSPGPLAAAWPPGDGDVGSASPPAGVLRVASDAASVCGAGERSPVAVGSSPAGDCECCADSSPVVVSKVVDTSGFVGFVKLVGSFGGVAGPDPAGGGGGVAVVPFPADEFTFFVFSTPPGLPPTLPCSCWLSFPAGPPSLV</sequence>
<accession>Q7YZX5</accession>
<dbReference type="VEuPathDB" id="TriTrypDB:Tc_MARK_7382"/>
<evidence type="ECO:0000313" key="1">
    <source>
        <dbReference type="EMBL" id="AAP80765.1"/>
    </source>
</evidence>
<dbReference type="VEuPathDB" id="TriTrypDB:TcG_10542"/>
<name>Q7YZX5_TRYCR</name>
<dbReference type="VEuPathDB" id="TriTrypDB:TcCLB.510157.20"/>